<feature type="compositionally biased region" description="Polar residues" evidence="1">
    <location>
        <begin position="197"/>
        <end position="206"/>
    </location>
</feature>
<feature type="compositionally biased region" description="Basic and acidic residues" evidence="1">
    <location>
        <begin position="864"/>
        <end position="874"/>
    </location>
</feature>
<feature type="compositionally biased region" description="Low complexity" evidence="1">
    <location>
        <begin position="806"/>
        <end position="831"/>
    </location>
</feature>
<sequence>MGMTDSLFHLLSCLQIDTVGDAYLVASGILTPDDEGFNAVDESHNPERGAHRVLAFAQDMLRVSRLVEHLQHVSRMSFSGPMRRPSSMTRAMVEKMMAHSQQQPGNRGPTSLQQQTALSSSKHHEAPPGPSSLCSPRTPSMLGWNSGNMNGLREMNSLWEVAAQQGSSVSQTANAMGGGSGRLCNTVTAPTLADGSSLLNAPSMRSATDEAPTLSRKDSRGMLEDPDRGSDFSLVGSSPAPRNPPHPHQPQFSSRHAERQHTLRSVRHSSPNNSKRISMSAGANVVAPPPLASAPIPQPLSNNHSLSNGGCMPPDTHPHLASLAGSHQSSGRPSVNVEPSNTSNAPAHSNVASYATSALLSSHSRTSHLLRVNRHASSGALSSSHAGGGPPTAPTLAPHAPVPPLSANSSINRQSVNPGSSFEGLVRSQSVLSSMSPSLVQPTNSSPLPKHSHQQQSLPLQQHEQQQQQVVPPPPQLQSQLPKQQPQHLHQKPQPSQQLHHSTSRTSMSVAAPNPTPATATSGTFASGHHAQSSLLLPKAGGRVRAALNALEGSNSSHASNAGAGAPRRPLAQGPRRSISTSYLGGAMWATVVGPSSDPPALMRQRPSQSPSNTPEQNSAMLSQNPTPVPPTRLPCTLTSPSMPSAAALGIPDRPHTFPLQQRHSSAKTSTTSTDAARPPNSEDLGRLLQWQQDKLLESLVKDSKAQEDDEGQDVTEVTEATTAEEPSGEAPHAQQQSRRNFSLEAHHYSLDEPPPPKQPKPYSLRQQAANAAAAPPTSAASTAPGGSSSSWVLGSIPADKHQQRQHQQFQQQHQQFPQQDQQQHQHQQQQNVSQRIVKFSMEPELLQAEDEGRGSSVTSSSSNHDRESGREAKAAGACKTGARRDAAGEDGLQGRTDEEVGREHVDHVEAEYEDEGIIAEEEGRQINWCWHEVVAKRCVDPVTGR</sequence>
<feature type="compositionally biased region" description="Low complexity" evidence="1">
    <location>
        <begin position="511"/>
        <end position="521"/>
    </location>
</feature>
<evidence type="ECO:0008006" key="4">
    <source>
        <dbReference type="Google" id="ProtNLM"/>
    </source>
</evidence>
<evidence type="ECO:0000256" key="1">
    <source>
        <dbReference type="SAM" id="MobiDB-lite"/>
    </source>
</evidence>
<feature type="compositionally biased region" description="Low complexity" evidence="1">
    <location>
        <begin position="554"/>
        <end position="566"/>
    </location>
</feature>
<comment type="caution">
    <text evidence="2">The sequence shown here is derived from an EMBL/GenBank/DDBJ whole genome shotgun (WGS) entry which is preliminary data.</text>
</comment>
<feature type="compositionally biased region" description="Polar residues" evidence="1">
    <location>
        <begin position="132"/>
        <end position="144"/>
    </location>
</feature>
<protein>
    <recommendedName>
        <fullName evidence="4">Guanylate cyclase domain-containing protein</fullName>
    </recommendedName>
</protein>
<feature type="region of interest" description="Disordered" evidence="1">
    <location>
        <begin position="554"/>
        <end position="579"/>
    </location>
</feature>
<feature type="compositionally biased region" description="Polar residues" evidence="1">
    <location>
        <begin position="606"/>
        <end position="626"/>
    </location>
</feature>
<feature type="compositionally biased region" description="Basic and acidic residues" evidence="1">
    <location>
        <begin position="215"/>
        <end position="230"/>
    </location>
</feature>
<feature type="compositionally biased region" description="Low complexity" evidence="1">
    <location>
        <begin position="110"/>
        <end position="120"/>
    </location>
</feature>
<accession>A0ABQ7GG88</accession>
<feature type="region of interest" description="Disordered" evidence="1">
    <location>
        <begin position="702"/>
        <end position="834"/>
    </location>
</feature>
<feature type="region of interest" description="Disordered" evidence="1">
    <location>
        <begin position="595"/>
        <end position="683"/>
    </location>
</feature>
<reference evidence="2" key="1">
    <citation type="submission" date="2017-08" db="EMBL/GenBank/DDBJ databases">
        <authorList>
            <person name="Polle J.E."/>
            <person name="Barry K."/>
            <person name="Cushman J."/>
            <person name="Schmutz J."/>
            <person name="Tran D."/>
            <person name="Hathwaick L.T."/>
            <person name="Yim W.C."/>
            <person name="Jenkins J."/>
            <person name="Mckie-Krisberg Z.M."/>
            <person name="Prochnik S."/>
            <person name="Lindquist E."/>
            <person name="Dockter R.B."/>
            <person name="Adam C."/>
            <person name="Molina H."/>
            <person name="Bunkerborg J."/>
            <person name="Jin E."/>
            <person name="Buchheim M."/>
            <person name="Magnuson J."/>
        </authorList>
    </citation>
    <scope>NUCLEOTIDE SEQUENCE</scope>
    <source>
        <strain evidence="2">CCAP 19/18</strain>
    </source>
</reference>
<dbReference type="EMBL" id="MU069803">
    <property type="protein sequence ID" value="KAF5833577.1"/>
    <property type="molecule type" value="Genomic_DNA"/>
</dbReference>
<feature type="region of interest" description="Disordered" evidence="1">
    <location>
        <begin position="846"/>
        <end position="917"/>
    </location>
</feature>
<feature type="compositionally biased region" description="Low complexity" evidence="1">
    <location>
        <begin position="769"/>
        <end position="791"/>
    </location>
</feature>
<feature type="compositionally biased region" description="Low complexity" evidence="1">
    <location>
        <begin position="428"/>
        <end position="442"/>
    </location>
</feature>
<dbReference type="Proteomes" id="UP000815325">
    <property type="component" value="Unassembled WGS sequence"/>
</dbReference>
<name>A0ABQ7GG88_DUNSA</name>
<feature type="compositionally biased region" description="Polar residues" evidence="1">
    <location>
        <begin position="99"/>
        <end position="109"/>
    </location>
</feature>
<feature type="compositionally biased region" description="Low complexity" evidence="1">
    <location>
        <begin position="715"/>
        <end position="726"/>
    </location>
</feature>
<feature type="region of interest" description="Disordered" evidence="1">
    <location>
        <begin position="376"/>
        <end position="527"/>
    </location>
</feature>
<feature type="compositionally biased region" description="Low complexity" evidence="1">
    <location>
        <begin position="454"/>
        <end position="470"/>
    </location>
</feature>
<feature type="compositionally biased region" description="Polar residues" evidence="1">
    <location>
        <begin position="325"/>
        <end position="348"/>
    </location>
</feature>
<gene>
    <name evidence="2" type="ORF">DUNSADRAFT_10068</name>
</gene>
<organism evidence="2 3">
    <name type="scientific">Dunaliella salina</name>
    <name type="common">Green alga</name>
    <name type="synonym">Protococcus salinus</name>
    <dbReference type="NCBI Taxonomy" id="3046"/>
    <lineage>
        <taxon>Eukaryota</taxon>
        <taxon>Viridiplantae</taxon>
        <taxon>Chlorophyta</taxon>
        <taxon>core chlorophytes</taxon>
        <taxon>Chlorophyceae</taxon>
        <taxon>CS clade</taxon>
        <taxon>Chlamydomonadales</taxon>
        <taxon>Dunaliellaceae</taxon>
        <taxon>Dunaliella</taxon>
    </lineage>
</organism>
<feature type="region of interest" description="Disordered" evidence="1">
    <location>
        <begin position="195"/>
        <end position="348"/>
    </location>
</feature>
<evidence type="ECO:0000313" key="2">
    <source>
        <dbReference type="EMBL" id="KAF5833577.1"/>
    </source>
</evidence>
<feature type="compositionally biased region" description="Low complexity" evidence="1">
    <location>
        <begin position="667"/>
        <end position="677"/>
    </location>
</feature>
<feature type="compositionally biased region" description="Low complexity" evidence="1">
    <location>
        <begin position="376"/>
        <end position="385"/>
    </location>
</feature>
<feature type="compositionally biased region" description="Polar residues" evidence="1">
    <location>
        <begin position="268"/>
        <end position="277"/>
    </location>
</feature>
<feature type="compositionally biased region" description="Basic and acidic residues" evidence="1">
    <location>
        <begin position="896"/>
        <end position="911"/>
    </location>
</feature>
<feature type="compositionally biased region" description="Pro residues" evidence="1">
    <location>
        <begin position="287"/>
        <end position="298"/>
    </location>
</feature>
<evidence type="ECO:0000313" key="3">
    <source>
        <dbReference type="Proteomes" id="UP000815325"/>
    </source>
</evidence>
<proteinExistence type="predicted"/>
<feature type="compositionally biased region" description="Polar residues" evidence="1">
    <location>
        <begin position="406"/>
        <end position="420"/>
    </location>
</feature>
<feature type="compositionally biased region" description="Low complexity" evidence="1">
    <location>
        <begin position="477"/>
        <end position="501"/>
    </location>
</feature>
<keyword evidence="3" id="KW-1185">Reference proteome</keyword>
<feature type="region of interest" description="Disordered" evidence="1">
    <location>
        <begin position="96"/>
        <end position="144"/>
    </location>
</feature>